<evidence type="ECO:0000313" key="2">
    <source>
        <dbReference type="Proteomes" id="UP000077245"/>
    </source>
</evidence>
<dbReference type="AlphaFoldDB" id="A0A166AIH0"/>
<dbReference type="InterPro" id="IPR023393">
    <property type="entry name" value="START-like_dom_sf"/>
</dbReference>
<evidence type="ECO:0008006" key="3">
    <source>
        <dbReference type="Google" id="ProtNLM"/>
    </source>
</evidence>
<sequence length="149" mass="17492">MILKIHSIFPAHINEIFKKLQEVKTLQYISSPYASFVSENPENKIWNVGKVKSFKLKIFGIISMGTHTIKVIKFSKNEILTNECNKCVKVWNHKITLKKLNGSKTAYTDEIELKAGNYTPFVYLWAILFYKHRQKKWKNLLKHSENSLF</sequence>
<dbReference type="Gene3D" id="3.30.530.20">
    <property type="match status" value="1"/>
</dbReference>
<gene>
    <name evidence="1" type="ORF">MBCUR_11770</name>
</gene>
<accession>A0A166AIH0</accession>
<dbReference type="Proteomes" id="UP000077245">
    <property type="component" value="Unassembled WGS sequence"/>
</dbReference>
<dbReference type="RefSeq" id="WP_067091480.1">
    <property type="nucleotide sequence ID" value="NZ_LWMV01000174.1"/>
</dbReference>
<dbReference type="OrthoDB" id="380719at2157"/>
<organism evidence="1 2">
    <name type="scientific">Methanobrevibacter curvatus</name>
    <dbReference type="NCBI Taxonomy" id="49547"/>
    <lineage>
        <taxon>Archaea</taxon>
        <taxon>Methanobacteriati</taxon>
        <taxon>Methanobacteriota</taxon>
        <taxon>Methanomada group</taxon>
        <taxon>Methanobacteria</taxon>
        <taxon>Methanobacteriales</taxon>
        <taxon>Methanobacteriaceae</taxon>
        <taxon>Methanobrevibacter</taxon>
    </lineage>
</organism>
<comment type="caution">
    <text evidence="1">The sequence shown here is derived from an EMBL/GenBank/DDBJ whole genome shotgun (WGS) entry which is preliminary data.</text>
</comment>
<dbReference type="PATRIC" id="fig|49547.3.peg.1260"/>
<proteinExistence type="predicted"/>
<name>A0A166AIH0_9EURY</name>
<keyword evidence="2" id="KW-1185">Reference proteome</keyword>
<dbReference type="EMBL" id="LWMV01000174">
    <property type="protein sequence ID" value="KZX12074.1"/>
    <property type="molecule type" value="Genomic_DNA"/>
</dbReference>
<protein>
    <recommendedName>
        <fullName evidence="3">Polyketide cyclase / dehydrase and lipid transport</fullName>
    </recommendedName>
</protein>
<evidence type="ECO:0000313" key="1">
    <source>
        <dbReference type="EMBL" id="KZX12074.1"/>
    </source>
</evidence>
<reference evidence="1 2" key="1">
    <citation type="submission" date="2016-04" db="EMBL/GenBank/DDBJ databases">
        <title>Genome sequence of Methanobrevibacter curvatus DSM 11111.</title>
        <authorList>
            <person name="Poehlein A."/>
            <person name="Seedorf H."/>
            <person name="Daniel R."/>
        </authorList>
    </citation>
    <scope>NUCLEOTIDE SEQUENCE [LARGE SCALE GENOMIC DNA]</scope>
    <source>
        <strain evidence="1 2">DSM 11111</strain>
    </source>
</reference>